<dbReference type="InterPro" id="IPR050763">
    <property type="entry name" value="ABC_transporter_ATP-binding"/>
</dbReference>
<gene>
    <name evidence="12" type="ORF">G5C65_17645</name>
</gene>
<keyword evidence="9" id="KW-0046">Antibiotic resistance</keyword>
<evidence type="ECO:0000256" key="3">
    <source>
        <dbReference type="ARBA" id="ARBA00022448"/>
    </source>
</evidence>
<keyword evidence="3" id="KW-0813">Transport</keyword>
<name>A0A6G4WY33_9ACTN</name>
<keyword evidence="8" id="KW-0472">Membrane</keyword>
<evidence type="ECO:0000256" key="4">
    <source>
        <dbReference type="ARBA" id="ARBA00022475"/>
    </source>
</evidence>
<dbReference type="EC" id="7.6.2.2" evidence="2"/>
<keyword evidence="13" id="KW-1185">Reference proteome</keyword>
<dbReference type="InterPro" id="IPR003593">
    <property type="entry name" value="AAA+_ATPase"/>
</dbReference>
<dbReference type="AlphaFoldDB" id="A0A6G4WY33"/>
<dbReference type="InterPro" id="IPR003439">
    <property type="entry name" value="ABC_transporter-like_ATP-bd"/>
</dbReference>
<dbReference type="PANTHER" id="PTHR42711:SF19">
    <property type="entry name" value="DOXORUBICIN RESISTANCE ATP-BINDING PROTEIN DRRA"/>
    <property type="match status" value="1"/>
</dbReference>
<dbReference type="GO" id="GO:0046677">
    <property type="term" value="P:response to antibiotic"/>
    <property type="evidence" value="ECO:0007669"/>
    <property type="project" value="UniProtKB-KW"/>
</dbReference>
<keyword evidence="5" id="KW-0547">Nucleotide-binding</keyword>
<feature type="domain" description="ABC transporter" evidence="11">
    <location>
        <begin position="8"/>
        <end position="239"/>
    </location>
</feature>
<dbReference type="Pfam" id="PF00005">
    <property type="entry name" value="ABC_tran"/>
    <property type="match status" value="1"/>
</dbReference>
<evidence type="ECO:0000256" key="10">
    <source>
        <dbReference type="ARBA" id="ARBA00049985"/>
    </source>
</evidence>
<accession>A0A6G4WY33</accession>
<evidence type="ECO:0000256" key="1">
    <source>
        <dbReference type="ARBA" id="ARBA00004413"/>
    </source>
</evidence>
<evidence type="ECO:0000313" key="12">
    <source>
        <dbReference type="EMBL" id="NGO70145.1"/>
    </source>
</evidence>
<proteinExistence type="inferred from homology"/>
<keyword evidence="6 12" id="KW-0067">ATP-binding</keyword>
<comment type="similarity">
    <text evidence="10">Belongs to the ABC transporter superfamily. Drug exporter-1 (DrugE1) (TC 3.A.1.105) family.</text>
</comment>
<dbReference type="InterPro" id="IPR027417">
    <property type="entry name" value="P-loop_NTPase"/>
</dbReference>
<evidence type="ECO:0000313" key="13">
    <source>
        <dbReference type="Proteomes" id="UP000477722"/>
    </source>
</evidence>
<dbReference type="SUPFAM" id="SSF52540">
    <property type="entry name" value="P-loop containing nucleoside triphosphate hydrolases"/>
    <property type="match status" value="1"/>
</dbReference>
<evidence type="ECO:0000256" key="6">
    <source>
        <dbReference type="ARBA" id="ARBA00022840"/>
    </source>
</evidence>
<dbReference type="InterPro" id="IPR017871">
    <property type="entry name" value="ABC_transporter-like_CS"/>
</dbReference>
<evidence type="ECO:0000256" key="7">
    <source>
        <dbReference type="ARBA" id="ARBA00022967"/>
    </source>
</evidence>
<comment type="caution">
    <text evidence="12">The sequence shown here is derived from an EMBL/GenBank/DDBJ whole genome shotgun (WGS) entry which is preliminary data.</text>
</comment>
<dbReference type="GO" id="GO:0016887">
    <property type="term" value="F:ATP hydrolysis activity"/>
    <property type="evidence" value="ECO:0007669"/>
    <property type="project" value="InterPro"/>
</dbReference>
<dbReference type="PROSITE" id="PS50893">
    <property type="entry name" value="ABC_TRANSPORTER_2"/>
    <property type="match status" value="1"/>
</dbReference>
<dbReference type="Gene3D" id="3.40.50.300">
    <property type="entry name" value="P-loop containing nucleotide triphosphate hydrolases"/>
    <property type="match status" value="1"/>
</dbReference>
<dbReference type="Proteomes" id="UP000477722">
    <property type="component" value="Unassembled WGS sequence"/>
</dbReference>
<keyword evidence="7" id="KW-1278">Translocase</keyword>
<sequence length="320" mass="33673">MTTRTSAIEATGLRVSYGGREVVAGVDLTVPAGTVYALLGPNGAGKTTTVRTLSTLLPADAGAARVAGYDVRREADRVRASIGVTGQFSAVDEVLTGRENLRMMADLGHLGRQRARTAVGRLLERFGLTDAADRRAATYSGGQKRRLDLAMTLVSGPRLIFLDEPTTGLDPRSRRGLWDLVRKLVAEDGTTVFLTTQYLEEADRLADRIGVLDGGRLVAEGTAAELKRLAPGGHIELRAAGRAQLAELARRLPGAAPDPAALTVTLPHDGSVGALRRLLDSVDDGAVTGLTVHTPDLDDVFLALTGRLAATGTPSQEAPV</sequence>
<organism evidence="12 13">
    <name type="scientific">Streptomyces boncukensis</name>
    <dbReference type="NCBI Taxonomy" id="2711219"/>
    <lineage>
        <taxon>Bacteria</taxon>
        <taxon>Bacillati</taxon>
        <taxon>Actinomycetota</taxon>
        <taxon>Actinomycetes</taxon>
        <taxon>Kitasatosporales</taxon>
        <taxon>Streptomycetaceae</taxon>
        <taxon>Streptomyces</taxon>
    </lineage>
</organism>
<comment type="subcellular location">
    <subcellularLocation>
        <location evidence="1">Cell membrane</location>
        <topology evidence="1">Peripheral membrane protein</topology>
        <orientation evidence="1">Cytoplasmic side</orientation>
    </subcellularLocation>
</comment>
<dbReference type="FunFam" id="3.40.50.300:FF:000589">
    <property type="entry name" value="ABC transporter, ATP-binding subunit"/>
    <property type="match status" value="1"/>
</dbReference>
<protein>
    <recommendedName>
        <fullName evidence="2">ABC-type xenobiotic transporter</fullName>
        <ecNumber evidence="2">7.6.2.2</ecNumber>
    </recommendedName>
</protein>
<evidence type="ECO:0000256" key="8">
    <source>
        <dbReference type="ARBA" id="ARBA00023136"/>
    </source>
</evidence>
<dbReference type="RefSeq" id="WP_165299817.1">
    <property type="nucleotide sequence ID" value="NZ_JAAKZZ010000171.1"/>
</dbReference>
<dbReference type="PROSITE" id="PS00211">
    <property type="entry name" value="ABC_TRANSPORTER_1"/>
    <property type="match status" value="1"/>
</dbReference>
<evidence type="ECO:0000256" key="2">
    <source>
        <dbReference type="ARBA" id="ARBA00012191"/>
    </source>
</evidence>
<reference evidence="12 13" key="1">
    <citation type="submission" date="2020-02" db="EMBL/GenBank/DDBJ databases">
        <title>Whole-genome analyses of novel actinobacteria.</title>
        <authorList>
            <person name="Sahin N."/>
            <person name="Tatar D."/>
        </authorList>
    </citation>
    <scope>NUCLEOTIDE SEQUENCE [LARGE SCALE GENOMIC DNA]</scope>
    <source>
        <strain evidence="12 13">SB3404</strain>
    </source>
</reference>
<dbReference type="SMART" id="SM00382">
    <property type="entry name" value="AAA"/>
    <property type="match status" value="1"/>
</dbReference>
<dbReference type="GO" id="GO:0005886">
    <property type="term" value="C:plasma membrane"/>
    <property type="evidence" value="ECO:0007669"/>
    <property type="project" value="UniProtKB-SubCell"/>
</dbReference>
<keyword evidence="4" id="KW-1003">Cell membrane</keyword>
<evidence type="ECO:0000256" key="9">
    <source>
        <dbReference type="ARBA" id="ARBA00023251"/>
    </source>
</evidence>
<evidence type="ECO:0000256" key="5">
    <source>
        <dbReference type="ARBA" id="ARBA00022741"/>
    </source>
</evidence>
<dbReference type="EMBL" id="JAAKZZ010000171">
    <property type="protein sequence ID" value="NGO70145.1"/>
    <property type="molecule type" value="Genomic_DNA"/>
</dbReference>
<evidence type="ECO:0000259" key="11">
    <source>
        <dbReference type="PROSITE" id="PS50893"/>
    </source>
</evidence>
<dbReference type="GO" id="GO:0008559">
    <property type="term" value="F:ABC-type xenobiotic transporter activity"/>
    <property type="evidence" value="ECO:0007669"/>
    <property type="project" value="UniProtKB-EC"/>
</dbReference>
<dbReference type="PANTHER" id="PTHR42711">
    <property type="entry name" value="ABC TRANSPORTER ATP-BINDING PROTEIN"/>
    <property type="match status" value="1"/>
</dbReference>
<dbReference type="GO" id="GO:0005524">
    <property type="term" value="F:ATP binding"/>
    <property type="evidence" value="ECO:0007669"/>
    <property type="project" value="UniProtKB-KW"/>
</dbReference>